<organism evidence="3">
    <name type="scientific">Vitis vinifera</name>
    <name type="common">Grape</name>
    <dbReference type="NCBI Taxonomy" id="29760"/>
    <lineage>
        <taxon>Eukaryota</taxon>
        <taxon>Viridiplantae</taxon>
        <taxon>Streptophyta</taxon>
        <taxon>Embryophyta</taxon>
        <taxon>Tracheophyta</taxon>
        <taxon>Spermatophyta</taxon>
        <taxon>Magnoliopsida</taxon>
        <taxon>eudicotyledons</taxon>
        <taxon>Gunneridae</taxon>
        <taxon>Pentapetalae</taxon>
        <taxon>rosids</taxon>
        <taxon>Vitales</taxon>
        <taxon>Vitaceae</taxon>
        <taxon>Viteae</taxon>
        <taxon>Vitis</taxon>
    </lineage>
</organism>
<evidence type="ECO:0000259" key="2">
    <source>
        <dbReference type="Pfam" id="PF10241"/>
    </source>
</evidence>
<dbReference type="ExpressionAtlas" id="A5AXH4">
    <property type="expression patterns" value="baseline and differential"/>
</dbReference>
<dbReference type="AlphaFoldDB" id="A5AXH4"/>
<dbReference type="Pfam" id="PF10241">
    <property type="entry name" value="KxDL"/>
    <property type="match status" value="1"/>
</dbReference>
<feature type="domain" description="KxDL" evidence="2">
    <location>
        <begin position="193"/>
        <end position="256"/>
    </location>
</feature>
<dbReference type="PANTHER" id="PTHR13511:SF0">
    <property type="entry name" value="KXDL MOTIF-CONTAINING PROTEIN 1"/>
    <property type="match status" value="1"/>
</dbReference>
<dbReference type="EMBL" id="AM439206">
    <property type="protein sequence ID" value="CAN60705.1"/>
    <property type="molecule type" value="Genomic_DNA"/>
</dbReference>
<protein>
    <recommendedName>
        <fullName evidence="2">KxDL domain-containing protein</fullName>
    </recommendedName>
</protein>
<comment type="similarity">
    <text evidence="1">Belongs to the KXD1 family.</text>
</comment>
<evidence type="ECO:0000256" key="1">
    <source>
        <dbReference type="ARBA" id="ARBA00005913"/>
    </source>
</evidence>
<accession>A5AXH4</accession>
<proteinExistence type="inferred from homology"/>
<gene>
    <name evidence="3" type="ORF">VITISV_025178</name>
</gene>
<name>A5AXH4_VITVI</name>
<dbReference type="InterPro" id="IPR039843">
    <property type="entry name" value="KXD1-like"/>
</dbReference>
<dbReference type="InterPro" id="IPR019371">
    <property type="entry name" value="KxDL_dom"/>
</dbReference>
<sequence>MELGVFPVSCHFKSCEDNFTKVFIGGYSNPLSQCWGTLDRFLVSEEWKNHFSGLLQCVLYKVPTNRLWKVVGRVAFYSQNAFVEGGQILDAALVTNKVVDSRLKSGSYGVLCKLDIEKVLGWEVEVARGWKCPTYCLLPVGSVPNVKELVDILEVIIGKFGEDERGWCALEARKRYGVGLWKAIRKGWGAFQKLGRLQDSNAVLSHFNEYSEHCYAEVSNDFSRNTRLLKSMKTDLDYIFQKLRIINNQLQLHIPEIRMLIIVEIALHNGGVKLHLDGDRSLIASKHHLQVCLCIGNQVGSLSHCQGNAVGADDVMISSDMGVADDGWLGDGMEADEGGA</sequence>
<dbReference type="PANTHER" id="PTHR13511">
    <property type="entry name" value="KXDL MOTIF-CONTAINING PROTEIN 1"/>
    <property type="match status" value="1"/>
</dbReference>
<reference evidence="3" key="1">
    <citation type="journal article" date="2007" name="PLoS ONE">
        <title>The first genome sequence of an elite grapevine cultivar (Pinot noir Vitis vinifera L.): coping with a highly heterozygous genome.</title>
        <authorList>
            <person name="Velasco R."/>
            <person name="Zharkikh A."/>
            <person name="Troggio M."/>
            <person name="Cartwright D.A."/>
            <person name="Cestaro A."/>
            <person name="Pruss D."/>
            <person name="Pindo M."/>
            <person name="FitzGerald L.M."/>
            <person name="Vezzulli S."/>
            <person name="Reid J."/>
            <person name="Malacarne G."/>
            <person name="Iliev D."/>
            <person name="Coppola G."/>
            <person name="Wardell B."/>
            <person name="Micheletti D."/>
            <person name="Macalma T."/>
            <person name="Facci M."/>
            <person name="Mitchell J.T."/>
            <person name="Perazzolli M."/>
            <person name="Eldredge G."/>
            <person name="Gatto P."/>
            <person name="Oyzerski R."/>
            <person name="Moretto M."/>
            <person name="Gutin N."/>
            <person name="Stefanini M."/>
            <person name="Chen Y."/>
            <person name="Segala C."/>
            <person name="Davenport C."/>
            <person name="Dematte L."/>
            <person name="Mraz A."/>
            <person name="Battilana J."/>
            <person name="Stormo K."/>
            <person name="Costa F."/>
            <person name="Tao Q."/>
            <person name="Si-Ammour A."/>
            <person name="Harkins T."/>
            <person name="Lackey A."/>
            <person name="Perbost C."/>
            <person name="Taillon B."/>
            <person name="Stella A."/>
            <person name="Solovyev V."/>
            <person name="Fawcett J.A."/>
            <person name="Sterck L."/>
            <person name="Vandepoele K."/>
            <person name="Grando S.M."/>
            <person name="Toppo S."/>
            <person name="Moser C."/>
            <person name="Lanchbury J."/>
            <person name="Bogden R."/>
            <person name="Skolnick M."/>
            <person name="Sgaramella V."/>
            <person name="Bhatnagar S.K."/>
            <person name="Fontana P."/>
            <person name="Gutin A."/>
            <person name="Van de Peer Y."/>
            <person name="Salamini F."/>
            <person name="Viola R."/>
        </authorList>
    </citation>
    <scope>NUCLEOTIDE SEQUENCE</scope>
</reference>
<evidence type="ECO:0000313" key="3">
    <source>
        <dbReference type="EMBL" id="CAN60705.1"/>
    </source>
</evidence>